<evidence type="ECO:0000256" key="1">
    <source>
        <dbReference type="ARBA" id="ARBA00004370"/>
    </source>
</evidence>
<keyword evidence="4 6" id="KW-1133">Transmembrane helix</keyword>
<dbReference type="EMBL" id="CP017704">
    <property type="protein sequence ID" value="ASS97611.1"/>
    <property type="molecule type" value="Genomic_DNA"/>
</dbReference>
<dbReference type="GeneID" id="56476301"/>
<feature type="transmembrane region" description="Helical" evidence="6">
    <location>
        <begin position="27"/>
        <end position="45"/>
    </location>
</feature>
<sequence>MLYLIAILIPPLAVLLAGKPIQALLNLVLTLFFYVPGLIHAILVVHDKKADKRMKQQAALIAKTKQTTK</sequence>
<dbReference type="Pfam" id="PF01679">
    <property type="entry name" value="Pmp3"/>
    <property type="match status" value="1"/>
</dbReference>
<keyword evidence="3 6" id="KW-0812">Transmembrane</keyword>
<evidence type="ECO:0000256" key="5">
    <source>
        <dbReference type="ARBA" id="ARBA00023136"/>
    </source>
</evidence>
<dbReference type="PROSITE" id="PS01309">
    <property type="entry name" value="UPF0057"/>
    <property type="match status" value="1"/>
</dbReference>
<name>A0A223EQV2_9BACI</name>
<gene>
    <name evidence="7" type="ORF">BS1321_26255</name>
</gene>
<dbReference type="Proteomes" id="UP000214618">
    <property type="component" value="Chromosome"/>
</dbReference>
<evidence type="ECO:0000256" key="6">
    <source>
        <dbReference type="SAM" id="Phobius"/>
    </source>
</evidence>
<comment type="subcellular location">
    <subcellularLocation>
        <location evidence="1">Membrane</location>
    </subcellularLocation>
</comment>
<protein>
    <submittedName>
        <fullName evidence="7">Pmp3 family protein</fullName>
    </submittedName>
</protein>
<evidence type="ECO:0000256" key="4">
    <source>
        <dbReference type="ARBA" id="ARBA00022989"/>
    </source>
</evidence>
<dbReference type="InterPro" id="IPR000612">
    <property type="entry name" value="PMP3"/>
</dbReference>
<comment type="similarity">
    <text evidence="2">Belongs to the UPF0057 (PMP3) family.</text>
</comment>
<evidence type="ECO:0000313" key="8">
    <source>
        <dbReference type="Proteomes" id="UP000214618"/>
    </source>
</evidence>
<dbReference type="OrthoDB" id="2692128at2"/>
<dbReference type="PANTHER" id="PTHR21659">
    <property type="entry name" value="HYDROPHOBIC PROTEIN RCI2 LOW TEMPERATURE AND SALT RESPONSIVE PROTEIN LTI6 -RELATED"/>
    <property type="match status" value="1"/>
</dbReference>
<evidence type="ECO:0000256" key="3">
    <source>
        <dbReference type="ARBA" id="ARBA00022692"/>
    </source>
</evidence>
<dbReference type="GO" id="GO:0016020">
    <property type="term" value="C:membrane"/>
    <property type="evidence" value="ECO:0007669"/>
    <property type="project" value="UniProtKB-SubCell"/>
</dbReference>
<proteinExistence type="inferred from homology"/>
<keyword evidence="5 6" id="KW-0472">Membrane</keyword>
<reference evidence="7 8" key="1">
    <citation type="submission" date="2016-10" db="EMBL/GenBank/DDBJ databases">
        <title>The whole genome sequencing and assembly of Bacillus simplex DSM 1321 strain.</title>
        <authorList>
            <person name="Park M.-K."/>
            <person name="Lee Y.-J."/>
            <person name="Yi H."/>
            <person name="Bahn Y.-S."/>
            <person name="Kim J.F."/>
            <person name="Lee D.-W."/>
        </authorList>
    </citation>
    <scope>NUCLEOTIDE SEQUENCE [LARGE SCALE GENOMIC DNA]</scope>
    <source>
        <strain evidence="7 8">DSM 1321</strain>
    </source>
</reference>
<dbReference type="AlphaFoldDB" id="A0A223EQV2"/>
<dbReference type="RefSeq" id="WP_063233910.1">
    <property type="nucleotide sequence ID" value="NZ_BCVO01000012.1"/>
</dbReference>
<dbReference type="PANTHER" id="PTHR21659:SF42">
    <property type="entry name" value="UPF0057 MEMBRANE PROTEIN ZK632.10-RELATED"/>
    <property type="match status" value="1"/>
</dbReference>
<accession>A0A223EQV2</accession>
<evidence type="ECO:0000313" key="7">
    <source>
        <dbReference type="EMBL" id="ASS97611.1"/>
    </source>
</evidence>
<evidence type="ECO:0000256" key="2">
    <source>
        <dbReference type="ARBA" id="ARBA00009530"/>
    </source>
</evidence>
<organism evidence="7 8">
    <name type="scientific">Peribacillus simplex NBRC 15720 = DSM 1321</name>
    <dbReference type="NCBI Taxonomy" id="1349754"/>
    <lineage>
        <taxon>Bacteria</taxon>
        <taxon>Bacillati</taxon>
        <taxon>Bacillota</taxon>
        <taxon>Bacilli</taxon>
        <taxon>Bacillales</taxon>
        <taxon>Bacillaceae</taxon>
        <taxon>Peribacillus</taxon>
    </lineage>
</organism>